<dbReference type="InterPro" id="IPR016181">
    <property type="entry name" value="Acyl_CoA_acyltransferase"/>
</dbReference>
<dbReference type="STRING" id="1527607.SAMN05428957_101217"/>
<evidence type="ECO:0000256" key="3">
    <source>
        <dbReference type="ARBA" id="ARBA00022571"/>
    </source>
</evidence>
<keyword evidence="11" id="KW-1185">Reference proteome</keyword>
<keyword evidence="5 8" id="KW-0808">Transferase</keyword>
<keyword evidence="3 8" id="KW-0055">Arginine biosynthesis</keyword>
<dbReference type="PIRSF" id="PIRSF000423">
    <property type="entry name" value="ArgA"/>
    <property type="match status" value="1"/>
</dbReference>
<comment type="miscellaneous">
    <text evidence="8">In bacteria which possess the bifunctional enzyme ornithine acetyltransferase/N-acetylglutamate synthase (ArgJ), ArgA fulfills an anaplerotic role.</text>
</comment>
<dbReference type="SUPFAM" id="SSF55729">
    <property type="entry name" value="Acyl-CoA N-acyltransferases (Nat)"/>
    <property type="match status" value="1"/>
</dbReference>
<evidence type="ECO:0000259" key="9">
    <source>
        <dbReference type="PROSITE" id="PS51186"/>
    </source>
</evidence>
<dbReference type="PROSITE" id="PS51186">
    <property type="entry name" value="GNAT"/>
    <property type="match status" value="1"/>
</dbReference>
<dbReference type="SUPFAM" id="SSF53633">
    <property type="entry name" value="Carbamate kinase-like"/>
    <property type="match status" value="1"/>
</dbReference>
<reference evidence="11" key="1">
    <citation type="submission" date="2016-10" db="EMBL/GenBank/DDBJ databases">
        <authorList>
            <person name="Varghese N."/>
            <person name="Submissions S."/>
        </authorList>
    </citation>
    <scope>NUCLEOTIDE SEQUENCE [LARGE SCALE GENOMIC DNA]</scope>
    <source>
        <strain evidence="11">EPL6</strain>
    </source>
</reference>
<name>A0A1G9P5V5_9BURK</name>
<evidence type="ECO:0000256" key="8">
    <source>
        <dbReference type="HAMAP-Rule" id="MF_01105"/>
    </source>
</evidence>
<evidence type="ECO:0000256" key="7">
    <source>
        <dbReference type="ARBA" id="ARBA00048372"/>
    </source>
</evidence>
<dbReference type="PANTHER" id="PTHR30602">
    <property type="entry name" value="AMINO-ACID ACETYLTRANSFERASE"/>
    <property type="match status" value="1"/>
</dbReference>
<dbReference type="NCBIfam" id="NF003641">
    <property type="entry name" value="PRK05279.1"/>
    <property type="match status" value="1"/>
</dbReference>
<keyword evidence="8" id="KW-0963">Cytoplasm</keyword>
<dbReference type="CDD" id="cd04237">
    <property type="entry name" value="AAK_NAGS-ABP"/>
    <property type="match status" value="1"/>
</dbReference>
<dbReference type="CDD" id="cd04301">
    <property type="entry name" value="NAT_SF"/>
    <property type="match status" value="1"/>
</dbReference>
<dbReference type="UniPathway" id="UPA00068">
    <property type="reaction ID" value="UER00106"/>
</dbReference>
<dbReference type="Gene3D" id="3.40.630.30">
    <property type="match status" value="1"/>
</dbReference>
<comment type="catalytic activity">
    <reaction evidence="7 8">
        <text>L-glutamate + acetyl-CoA = N-acetyl-L-glutamate + CoA + H(+)</text>
        <dbReference type="Rhea" id="RHEA:24292"/>
        <dbReference type="ChEBI" id="CHEBI:15378"/>
        <dbReference type="ChEBI" id="CHEBI:29985"/>
        <dbReference type="ChEBI" id="CHEBI:44337"/>
        <dbReference type="ChEBI" id="CHEBI:57287"/>
        <dbReference type="ChEBI" id="CHEBI:57288"/>
        <dbReference type="EC" id="2.3.1.1"/>
    </reaction>
</comment>
<dbReference type="EC" id="2.3.1.1" evidence="8"/>
<dbReference type="Proteomes" id="UP000198552">
    <property type="component" value="Unassembled WGS sequence"/>
</dbReference>
<comment type="pathway">
    <text evidence="1 8">Amino-acid biosynthesis; L-arginine biosynthesis; N(2)-acetyl-L-ornithine from L-glutamate: step 1/4.</text>
</comment>
<comment type="similarity">
    <text evidence="2 8">Belongs to the acetyltransferase family. ArgA subfamily.</text>
</comment>
<dbReference type="PANTHER" id="PTHR30602:SF12">
    <property type="entry name" value="AMINO-ACID ACETYLTRANSFERASE NAGS1, CHLOROPLASTIC-RELATED"/>
    <property type="match status" value="1"/>
</dbReference>
<sequence>MPAAATLRAFFSLASPAARPSVARGVQAFFVCGSACPFHPPDMSTVFNFTFVPWFRSVAPYIHKFRHQTFVVGLTGEAIAAGKLQSIVQDLAMIQAMGVKIVLVHGFRPQVNEQLAAKGHAAKYSHGMRITDPVALDSAQEAAGQLRYEIEAAFSQGLPNTPMAGARVRVISGNFLTARPVGIVDGVNFQHTGLVRKVDVEGIRRTLESQALVLISPFGFSPTGEAFNLSMEDVATRVASELRADKLLFLTEVPGVRTQPFEPPGEDNPVDTELPLAAARRLLAQLPAPQVPTDVGFYLQHCVRACEHGVERSHILPFAVDGALLLEIYVHDGIGTMVIDEKLEELREATIDDVGGIIQLIEPFERDGTLVKRDRTEIERDIASYTVIEHDGVIFGCAALHPYPEARTAEMAAVTVSAQSQGTGDGEKLLKRIEQRARLLGLDSIFVLTTRTMHWFLKRGFAPVDPNWLPEARKRKYNWDRKSQVLVKKLTP</sequence>
<evidence type="ECO:0000256" key="5">
    <source>
        <dbReference type="ARBA" id="ARBA00022679"/>
    </source>
</evidence>
<evidence type="ECO:0000313" key="10">
    <source>
        <dbReference type="EMBL" id="SDL94176.1"/>
    </source>
</evidence>
<evidence type="ECO:0000256" key="4">
    <source>
        <dbReference type="ARBA" id="ARBA00022605"/>
    </source>
</evidence>
<dbReference type="HAMAP" id="MF_01105">
    <property type="entry name" value="N_acetyl_glu_synth"/>
    <property type="match status" value="1"/>
</dbReference>
<feature type="domain" description="N-acetyltransferase" evidence="9">
    <location>
        <begin position="344"/>
        <end position="491"/>
    </location>
</feature>
<comment type="subcellular location">
    <subcellularLocation>
        <location evidence="8">Cytoplasm</location>
    </subcellularLocation>
</comment>
<dbReference type="Pfam" id="PF00696">
    <property type="entry name" value="AA_kinase"/>
    <property type="match status" value="1"/>
</dbReference>
<evidence type="ECO:0000256" key="2">
    <source>
        <dbReference type="ARBA" id="ARBA00009145"/>
    </source>
</evidence>
<evidence type="ECO:0000256" key="1">
    <source>
        <dbReference type="ARBA" id="ARBA00004925"/>
    </source>
</evidence>
<dbReference type="InterPro" id="IPR000182">
    <property type="entry name" value="GNAT_dom"/>
</dbReference>
<dbReference type="AlphaFoldDB" id="A0A1G9P5V5"/>
<dbReference type="NCBIfam" id="TIGR01890">
    <property type="entry name" value="N-Ac-Glu-synth"/>
    <property type="match status" value="1"/>
</dbReference>
<dbReference type="InterPro" id="IPR001048">
    <property type="entry name" value="Asp/Glu/Uridylate_kinase"/>
</dbReference>
<dbReference type="InterPro" id="IPR033719">
    <property type="entry name" value="NAGS_kin"/>
</dbReference>
<proteinExistence type="inferred from homology"/>
<keyword evidence="6 8" id="KW-0012">Acyltransferase</keyword>
<dbReference type="GO" id="GO:0006526">
    <property type="term" value="P:L-arginine biosynthetic process"/>
    <property type="evidence" value="ECO:0007669"/>
    <property type="project" value="UniProtKB-UniRule"/>
</dbReference>
<dbReference type="GO" id="GO:0005737">
    <property type="term" value="C:cytoplasm"/>
    <property type="evidence" value="ECO:0007669"/>
    <property type="project" value="UniProtKB-SubCell"/>
</dbReference>
<evidence type="ECO:0000313" key="11">
    <source>
        <dbReference type="Proteomes" id="UP000198552"/>
    </source>
</evidence>
<organism evidence="10 11">
    <name type="scientific">Oryzisolibacter propanilivorax</name>
    <dbReference type="NCBI Taxonomy" id="1527607"/>
    <lineage>
        <taxon>Bacteria</taxon>
        <taxon>Pseudomonadati</taxon>
        <taxon>Pseudomonadota</taxon>
        <taxon>Betaproteobacteria</taxon>
        <taxon>Burkholderiales</taxon>
        <taxon>Comamonadaceae</taxon>
        <taxon>Oryzisolibacter</taxon>
    </lineage>
</organism>
<dbReference type="InterPro" id="IPR010167">
    <property type="entry name" value="NH2A_AcTrfase"/>
</dbReference>
<dbReference type="Pfam" id="PF00583">
    <property type="entry name" value="Acetyltransf_1"/>
    <property type="match status" value="1"/>
</dbReference>
<accession>A0A1G9P5V5</accession>
<dbReference type="EMBL" id="FNHP01000001">
    <property type="protein sequence ID" value="SDL94176.1"/>
    <property type="molecule type" value="Genomic_DNA"/>
</dbReference>
<evidence type="ECO:0000256" key="6">
    <source>
        <dbReference type="ARBA" id="ARBA00023315"/>
    </source>
</evidence>
<dbReference type="Gene3D" id="3.40.1160.10">
    <property type="entry name" value="Acetylglutamate kinase-like"/>
    <property type="match status" value="1"/>
</dbReference>
<protein>
    <recommendedName>
        <fullName evidence="8">Amino-acid acetyltransferase</fullName>
        <ecNumber evidence="8">2.3.1.1</ecNumber>
    </recommendedName>
    <alternativeName>
        <fullName evidence="8">N-acetylglutamate synthase</fullName>
        <shortName evidence="8">AGS</shortName>
        <shortName evidence="8">NAGS</shortName>
    </alternativeName>
</protein>
<gene>
    <name evidence="8" type="primary">argA</name>
    <name evidence="10" type="ORF">SAMN05428957_101217</name>
</gene>
<dbReference type="GO" id="GO:0004042">
    <property type="term" value="F:L-glutamate N-acetyltransferase activity"/>
    <property type="evidence" value="ECO:0007669"/>
    <property type="project" value="UniProtKB-UniRule"/>
</dbReference>
<dbReference type="InterPro" id="IPR036393">
    <property type="entry name" value="AceGlu_kinase-like_sf"/>
</dbReference>
<keyword evidence="4 8" id="KW-0028">Amino-acid biosynthesis</keyword>